<sequence>MMKLPPLSSLRFFDVAARSGSFVKAAQELHVTHSAISRQIRLLEEHIGVELFERRNRAVFLTSAGKRLSQTTSEIFSQLEKTLVELQCFDDSNVVSISCEPTIAMKWLIPRLTQFYQLFPDITVHLIAAGGAIDFAKAGVDLALRRNDFKWNNDIYAQKVCSEKVGVVLQPNLDWQNKTSDIALLYPASRPSVWHQWQQQMGSFHQITRQVSYEHFYLCIQAAISGQGVAIASFLMVEDELQSGQLIAPQGFIEDGSAYYLLAPKTPISGSALAVFIDWLKQSLQQSAMLTENGY</sequence>
<organism evidence="6 7">
    <name type="scientific">Providencia stuartii</name>
    <dbReference type="NCBI Taxonomy" id="588"/>
    <lineage>
        <taxon>Bacteria</taxon>
        <taxon>Pseudomonadati</taxon>
        <taxon>Pseudomonadota</taxon>
        <taxon>Gammaproteobacteria</taxon>
        <taxon>Enterobacterales</taxon>
        <taxon>Morganellaceae</taxon>
        <taxon>Providencia</taxon>
    </lineage>
</organism>
<comment type="similarity">
    <text evidence="1">Belongs to the LysR transcriptional regulatory family.</text>
</comment>
<dbReference type="PANTHER" id="PTHR30537:SF74">
    <property type="entry name" value="HTH-TYPE TRANSCRIPTIONAL REGULATOR TRPI"/>
    <property type="match status" value="1"/>
</dbReference>
<dbReference type="SUPFAM" id="SSF53850">
    <property type="entry name" value="Periplasmic binding protein-like II"/>
    <property type="match status" value="1"/>
</dbReference>
<dbReference type="InterPro" id="IPR058163">
    <property type="entry name" value="LysR-type_TF_proteobact-type"/>
</dbReference>
<proteinExistence type="inferred from homology"/>
<dbReference type="AlphaFoldDB" id="A0A1S1HNC5"/>
<reference evidence="6 7" key="1">
    <citation type="submission" date="2016-03" db="EMBL/GenBank/DDBJ databases">
        <title>Genome sequence of Providencia stuartii strain, isolated from the salivary glands of larval Lucilia sericata.</title>
        <authorList>
            <person name="Yuan Y."/>
            <person name="Zhang Y."/>
            <person name="Fu S."/>
            <person name="Crippen T.L."/>
            <person name="Visi D."/>
            <person name="Benbow M.E."/>
            <person name="Allen M."/>
            <person name="Tomberlin J.K."/>
            <person name="Sze S.-H."/>
            <person name="Tarone A.M."/>
        </authorList>
    </citation>
    <scope>NUCLEOTIDE SEQUENCE [LARGE SCALE GENOMIC DNA]</scope>
    <source>
        <strain evidence="6 7">Crippen</strain>
    </source>
</reference>
<gene>
    <name evidence="6" type="ORF">A3Q29_20045</name>
</gene>
<dbReference type="GO" id="GO:0006351">
    <property type="term" value="P:DNA-templated transcription"/>
    <property type="evidence" value="ECO:0007669"/>
    <property type="project" value="TreeGrafter"/>
</dbReference>
<keyword evidence="7" id="KW-1185">Reference proteome</keyword>
<dbReference type="PRINTS" id="PR00039">
    <property type="entry name" value="HTHLYSR"/>
</dbReference>
<evidence type="ECO:0000259" key="5">
    <source>
        <dbReference type="PROSITE" id="PS50931"/>
    </source>
</evidence>
<evidence type="ECO:0000313" key="7">
    <source>
        <dbReference type="Proteomes" id="UP000179588"/>
    </source>
</evidence>
<dbReference type="InterPro" id="IPR036388">
    <property type="entry name" value="WH-like_DNA-bd_sf"/>
</dbReference>
<feature type="domain" description="HTH lysR-type" evidence="5">
    <location>
        <begin position="5"/>
        <end position="62"/>
    </location>
</feature>
<dbReference type="FunFam" id="1.10.10.10:FF:000038">
    <property type="entry name" value="Glycine cleavage system transcriptional activator"/>
    <property type="match status" value="1"/>
</dbReference>
<accession>A0A1S1HNC5</accession>
<protein>
    <submittedName>
        <fullName evidence="6">LysR family transcriptional regulator</fullName>
    </submittedName>
</protein>
<dbReference type="PANTHER" id="PTHR30537">
    <property type="entry name" value="HTH-TYPE TRANSCRIPTIONAL REGULATOR"/>
    <property type="match status" value="1"/>
</dbReference>
<dbReference type="Pfam" id="PF00126">
    <property type="entry name" value="HTH_1"/>
    <property type="match status" value="1"/>
</dbReference>
<dbReference type="OrthoDB" id="5526340at2"/>
<dbReference type="InterPro" id="IPR036390">
    <property type="entry name" value="WH_DNA-bd_sf"/>
</dbReference>
<evidence type="ECO:0000256" key="4">
    <source>
        <dbReference type="ARBA" id="ARBA00023163"/>
    </source>
</evidence>
<dbReference type="Gene3D" id="1.10.10.10">
    <property type="entry name" value="Winged helix-like DNA-binding domain superfamily/Winged helix DNA-binding domain"/>
    <property type="match status" value="1"/>
</dbReference>
<dbReference type="InterPro" id="IPR000847">
    <property type="entry name" value="LysR_HTH_N"/>
</dbReference>
<dbReference type="Pfam" id="PF03466">
    <property type="entry name" value="LysR_substrate"/>
    <property type="match status" value="1"/>
</dbReference>
<dbReference type="SUPFAM" id="SSF46785">
    <property type="entry name" value="Winged helix' DNA-binding domain"/>
    <property type="match status" value="1"/>
</dbReference>
<dbReference type="Gene3D" id="3.40.190.10">
    <property type="entry name" value="Periplasmic binding protein-like II"/>
    <property type="match status" value="2"/>
</dbReference>
<keyword evidence="4" id="KW-0804">Transcription</keyword>
<dbReference type="GO" id="GO:0003700">
    <property type="term" value="F:DNA-binding transcription factor activity"/>
    <property type="evidence" value="ECO:0007669"/>
    <property type="project" value="InterPro"/>
</dbReference>
<dbReference type="PROSITE" id="PS50931">
    <property type="entry name" value="HTH_LYSR"/>
    <property type="match status" value="1"/>
</dbReference>
<evidence type="ECO:0000256" key="1">
    <source>
        <dbReference type="ARBA" id="ARBA00009437"/>
    </source>
</evidence>
<dbReference type="GO" id="GO:0043565">
    <property type="term" value="F:sequence-specific DNA binding"/>
    <property type="evidence" value="ECO:0007669"/>
    <property type="project" value="TreeGrafter"/>
</dbReference>
<keyword evidence="2" id="KW-0805">Transcription regulation</keyword>
<dbReference type="InterPro" id="IPR005119">
    <property type="entry name" value="LysR_subst-bd"/>
</dbReference>
<evidence type="ECO:0000256" key="3">
    <source>
        <dbReference type="ARBA" id="ARBA00023125"/>
    </source>
</evidence>
<dbReference type="Proteomes" id="UP000179588">
    <property type="component" value="Unassembled WGS sequence"/>
</dbReference>
<name>A0A1S1HNC5_PROST</name>
<keyword evidence="3" id="KW-0238">DNA-binding</keyword>
<evidence type="ECO:0000313" key="6">
    <source>
        <dbReference type="EMBL" id="OHT23765.1"/>
    </source>
</evidence>
<evidence type="ECO:0000256" key="2">
    <source>
        <dbReference type="ARBA" id="ARBA00023015"/>
    </source>
</evidence>
<comment type="caution">
    <text evidence="6">The sequence shown here is derived from an EMBL/GenBank/DDBJ whole genome shotgun (WGS) entry which is preliminary data.</text>
</comment>
<dbReference type="EMBL" id="LVIE01000172">
    <property type="protein sequence ID" value="OHT23765.1"/>
    <property type="molecule type" value="Genomic_DNA"/>
</dbReference>